<dbReference type="PANTHER" id="PTHR31064:SF37">
    <property type="entry name" value="TRANSPORTER, PUTATIVE (EUROFUNG)-RELATED"/>
    <property type="match status" value="1"/>
</dbReference>
<evidence type="ECO:0000256" key="7">
    <source>
        <dbReference type="SAM" id="MobiDB-lite"/>
    </source>
</evidence>
<feature type="transmembrane region" description="Helical" evidence="8">
    <location>
        <begin position="335"/>
        <end position="352"/>
    </location>
</feature>
<feature type="transmembrane region" description="Helical" evidence="8">
    <location>
        <begin position="172"/>
        <end position="192"/>
    </location>
</feature>
<dbReference type="EMBL" id="QGMF01000189">
    <property type="protein sequence ID" value="TVY18205.1"/>
    <property type="molecule type" value="Genomic_DNA"/>
</dbReference>
<reference evidence="9 10" key="1">
    <citation type="submission" date="2018-05" db="EMBL/GenBank/DDBJ databases">
        <title>Whole genome sequencing for identification of molecular markers to develop diagnostic detection tools for the regulated plant pathogen Lachnellula willkommii.</title>
        <authorList>
            <person name="Giroux E."/>
            <person name="Bilodeau G."/>
        </authorList>
    </citation>
    <scope>NUCLEOTIDE SEQUENCE [LARGE SCALE GENOMIC DNA]</scope>
    <source>
        <strain evidence="9 10">CBS 203.66</strain>
    </source>
</reference>
<name>A0A8T9BET1_9HELO</name>
<comment type="subcellular location">
    <subcellularLocation>
        <location evidence="1">Membrane</location>
        <topology evidence="1">Multi-pass membrane protein</topology>
    </subcellularLocation>
</comment>
<evidence type="ECO:0000313" key="9">
    <source>
        <dbReference type="EMBL" id="TVY18205.1"/>
    </source>
</evidence>
<feature type="region of interest" description="Disordered" evidence="7">
    <location>
        <begin position="528"/>
        <end position="567"/>
    </location>
</feature>
<dbReference type="GO" id="GO:1990573">
    <property type="term" value="P:potassium ion import across plasma membrane"/>
    <property type="evidence" value="ECO:0007669"/>
    <property type="project" value="TreeGrafter"/>
</dbReference>
<dbReference type="GO" id="GO:0140107">
    <property type="term" value="F:high-affinity potassium ion transmembrane transporter activity"/>
    <property type="evidence" value="ECO:0007669"/>
    <property type="project" value="TreeGrafter"/>
</dbReference>
<feature type="transmembrane region" description="Helical" evidence="8">
    <location>
        <begin position="135"/>
        <end position="160"/>
    </location>
</feature>
<evidence type="ECO:0000256" key="2">
    <source>
        <dbReference type="ARBA" id="ARBA00022448"/>
    </source>
</evidence>
<dbReference type="GO" id="GO:0030007">
    <property type="term" value="P:intracellular potassium ion homeostasis"/>
    <property type="evidence" value="ECO:0007669"/>
    <property type="project" value="TreeGrafter"/>
</dbReference>
<keyword evidence="5" id="KW-0406">Ion transport</keyword>
<evidence type="ECO:0000256" key="1">
    <source>
        <dbReference type="ARBA" id="ARBA00004141"/>
    </source>
</evidence>
<comment type="caution">
    <text evidence="9">The sequence shown here is derived from an EMBL/GenBank/DDBJ whole genome shotgun (WGS) entry which is preliminary data.</text>
</comment>
<dbReference type="PANTHER" id="PTHR31064">
    <property type="entry name" value="POTASSIUM TRANSPORT PROTEIN DDB_G0292412-RELATED"/>
    <property type="match status" value="1"/>
</dbReference>
<evidence type="ECO:0000256" key="5">
    <source>
        <dbReference type="ARBA" id="ARBA00023065"/>
    </source>
</evidence>
<keyword evidence="2" id="KW-0813">Transport</keyword>
<feature type="transmembrane region" description="Helical" evidence="8">
    <location>
        <begin position="259"/>
        <end position="282"/>
    </location>
</feature>
<keyword evidence="4 8" id="KW-1133">Transmembrane helix</keyword>
<keyword evidence="6 8" id="KW-0472">Membrane</keyword>
<proteinExistence type="predicted"/>
<evidence type="ECO:0000256" key="8">
    <source>
        <dbReference type="SAM" id="Phobius"/>
    </source>
</evidence>
<feature type="transmembrane region" description="Helical" evidence="8">
    <location>
        <begin position="25"/>
        <end position="46"/>
    </location>
</feature>
<feature type="transmembrane region" description="Helical" evidence="8">
    <location>
        <begin position="204"/>
        <end position="225"/>
    </location>
</feature>
<keyword evidence="3 8" id="KW-0812">Transmembrane</keyword>
<feature type="compositionally biased region" description="Basic and acidic residues" evidence="7">
    <location>
        <begin position="541"/>
        <end position="555"/>
    </location>
</feature>
<accession>A0A8T9BET1</accession>
<dbReference type="AlphaFoldDB" id="A0A8T9BET1"/>
<dbReference type="Pfam" id="PF02386">
    <property type="entry name" value="TrkH"/>
    <property type="match status" value="1"/>
</dbReference>
<evidence type="ECO:0000256" key="6">
    <source>
        <dbReference type="ARBA" id="ARBA00023136"/>
    </source>
</evidence>
<dbReference type="Proteomes" id="UP000469559">
    <property type="component" value="Unassembled WGS sequence"/>
</dbReference>
<gene>
    <name evidence="9" type="primary">trk1</name>
    <name evidence="9" type="ORF">LARI1_G004028</name>
</gene>
<keyword evidence="10" id="KW-1185">Reference proteome</keyword>
<protein>
    <submittedName>
        <fullName evidence="9">Potassium transport protein 1</fullName>
    </submittedName>
</protein>
<evidence type="ECO:0000256" key="3">
    <source>
        <dbReference type="ARBA" id="ARBA00022692"/>
    </source>
</evidence>
<sequence length="567" mass="63768">MVISAISLTGLNTLNLSTLNTCQQVFLYILTILGNPLSISVFVLYIRKKAFHKKFRDINDATRPATPVQDSTHDGVEGAQIRTTDTPTDKRHPFAFRKFLSVLKSSLGRNSQFHDLSHEDWNKLGSIEYKALKMLLYLVPGYLILSQLLGIFILAPYMIYNKSDVALSNGVSPLWLGIFLSSSAFNNCGLSLLDLNMVPFSTSFLILVSSSILALAGNLAFPIIFRGLLWSALKVLPANNRFEEWRETITFMLQYPRRLYIYLFPSLHTWILVAILILINGLEGIAFHFLNKNNPALDTLPRHIQFLDAYFQTIVTRTAGFDVIPISSLRIGMQALYLAMMFVSAYPIVFAMRSSNVYEERSLGIYANELPPEKYEMFSSPDYGAEDTVIPHAPRTRAYYLQQEMRKQLGHDLWFPMTTAILILWIETGSFDRDPTTFSAFNILFESVSAYAGVGLSTGLQDQAYSLCGEFHMASKLILCLAMLRGRHRGLPVAIDQAVQLPQEVPGGMEQQDHEIRTRFSLVDAMMESRPPISTRPSNQSKEETVGTKTEESEKGGNNFMSGALDK</sequence>
<evidence type="ECO:0000256" key="4">
    <source>
        <dbReference type="ARBA" id="ARBA00022989"/>
    </source>
</evidence>
<organism evidence="9 10">
    <name type="scientific">Lachnellula arida</name>
    <dbReference type="NCBI Taxonomy" id="1316785"/>
    <lineage>
        <taxon>Eukaryota</taxon>
        <taxon>Fungi</taxon>
        <taxon>Dikarya</taxon>
        <taxon>Ascomycota</taxon>
        <taxon>Pezizomycotina</taxon>
        <taxon>Leotiomycetes</taxon>
        <taxon>Helotiales</taxon>
        <taxon>Lachnaceae</taxon>
        <taxon>Lachnellula</taxon>
    </lineage>
</organism>
<dbReference type="InterPro" id="IPR051143">
    <property type="entry name" value="TrkH_K-transport"/>
</dbReference>
<dbReference type="OrthoDB" id="9999863at2759"/>
<evidence type="ECO:0000313" key="10">
    <source>
        <dbReference type="Proteomes" id="UP000469559"/>
    </source>
</evidence>
<dbReference type="GO" id="GO:0005886">
    <property type="term" value="C:plasma membrane"/>
    <property type="evidence" value="ECO:0007669"/>
    <property type="project" value="TreeGrafter"/>
</dbReference>
<dbReference type="InterPro" id="IPR003445">
    <property type="entry name" value="Cat_transpt"/>
</dbReference>